<name>A0AAV4CE41_9GAST</name>
<organism evidence="2 3">
    <name type="scientific">Plakobranchus ocellatus</name>
    <dbReference type="NCBI Taxonomy" id="259542"/>
    <lineage>
        <taxon>Eukaryota</taxon>
        <taxon>Metazoa</taxon>
        <taxon>Spiralia</taxon>
        <taxon>Lophotrochozoa</taxon>
        <taxon>Mollusca</taxon>
        <taxon>Gastropoda</taxon>
        <taxon>Heterobranchia</taxon>
        <taxon>Euthyneura</taxon>
        <taxon>Panpulmonata</taxon>
        <taxon>Sacoglossa</taxon>
        <taxon>Placobranchoidea</taxon>
        <taxon>Plakobranchidae</taxon>
        <taxon>Plakobranchus</taxon>
    </lineage>
</organism>
<dbReference type="EMBL" id="BLXT01006100">
    <property type="protein sequence ID" value="GFO29009.1"/>
    <property type="molecule type" value="Genomic_DNA"/>
</dbReference>
<protein>
    <submittedName>
        <fullName evidence="2">Uncharacterized protein</fullName>
    </submittedName>
</protein>
<evidence type="ECO:0000313" key="3">
    <source>
        <dbReference type="Proteomes" id="UP000735302"/>
    </source>
</evidence>
<gene>
    <name evidence="2" type="ORF">PoB_005551400</name>
</gene>
<comment type="caution">
    <text evidence="2">The sequence shown here is derived from an EMBL/GenBank/DDBJ whole genome shotgun (WGS) entry which is preliminary data.</text>
</comment>
<evidence type="ECO:0000256" key="1">
    <source>
        <dbReference type="SAM" id="MobiDB-lite"/>
    </source>
</evidence>
<accession>A0AAV4CE41</accession>
<keyword evidence="3" id="KW-1185">Reference proteome</keyword>
<proteinExistence type="predicted"/>
<feature type="compositionally biased region" description="Basic and acidic residues" evidence="1">
    <location>
        <begin position="62"/>
        <end position="96"/>
    </location>
</feature>
<sequence>MISCHPLYSCCQQLVLTGSFYHKASDRLAYGRKEEEEEEKEEEEKEEEDEEMEMEKEEDAVADGHENGEEIDKEGEYEQEEKAHKYQGEEMVEEKVTFGGQH</sequence>
<evidence type="ECO:0000313" key="2">
    <source>
        <dbReference type="EMBL" id="GFO29009.1"/>
    </source>
</evidence>
<feature type="compositionally biased region" description="Acidic residues" evidence="1">
    <location>
        <begin position="35"/>
        <end position="61"/>
    </location>
</feature>
<dbReference type="AlphaFoldDB" id="A0AAV4CE41"/>
<feature type="region of interest" description="Disordered" evidence="1">
    <location>
        <begin position="29"/>
        <end position="102"/>
    </location>
</feature>
<dbReference type="Proteomes" id="UP000735302">
    <property type="component" value="Unassembled WGS sequence"/>
</dbReference>
<reference evidence="2 3" key="1">
    <citation type="journal article" date="2021" name="Elife">
        <title>Chloroplast acquisition without the gene transfer in kleptoplastic sea slugs, Plakobranchus ocellatus.</title>
        <authorList>
            <person name="Maeda T."/>
            <person name="Takahashi S."/>
            <person name="Yoshida T."/>
            <person name="Shimamura S."/>
            <person name="Takaki Y."/>
            <person name="Nagai Y."/>
            <person name="Toyoda A."/>
            <person name="Suzuki Y."/>
            <person name="Arimoto A."/>
            <person name="Ishii H."/>
            <person name="Satoh N."/>
            <person name="Nishiyama T."/>
            <person name="Hasebe M."/>
            <person name="Maruyama T."/>
            <person name="Minagawa J."/>
            <person name="Obokata J."/>
            <person name="Shigenobu S."/>
        </authorList>
    </citation>
    <scope>NUCLEOTIDE SEQUENCE [LARGE SCALE GENOMIC DNA]</scope>
</reference>